<evidence type="ECO:0000313" key="2">
    <source>
        <dbReference type="EMBL" id="PHH96831.1"/>
    </source>
</evidence>
<dbReference type="InterPro" id="IPR018958">
    <property type="entry name" value="Knr4/Smi1-like_dom"/>
</dbReference>
<dbReference type="SUPFAM" id="SSF160631">
    <property type="entry name" value="SMI1/KNR4-like"/>
    <property type="match status" value="1"/>
</dbReference>
<dbReference type="Gene3D" id="3.40.1580.10">
    <property type="entry name" value="SMI1/KNR4-like"/>
    <property type="match status" value="1"/>
</dbReference>
<comment type="caution">
    <text evidence="2">The sequence shown here is derived from an EMBL/GenBank/DDBJ whole genome shotgun (WGS) entry which is preliminary data.</text>
</comment>
<dbReference type="RefSeq" id="WP_098978783.1">
    <property type="nucleotide sequence ID" value="NZ_NIRJ01000001.1"/>
</dbReference>
<gene>
    <name evidence="2" type="ORF">CA840_05560</name>
</gene>
<protein>
    <submittedName>
        <fullName evidence="2">SMI1 / KNR4 family protein</fullName>
    </submittedName>
</protein>
<dbReference type="EMBL" id="NIRJ01000001">
    <property type="protein sequence ID" value="PHH96831.1"/>
    <property type="molecule type" value="Genomic_DNA"/>
</dbReference>
<dbReference type="SMART" id="SM00860">
    <property type="entry name" value="SMI1_KNR4"/>
    <property type="match status" value="1"/>
</dbReference>
<dbReference type="Pfam" id="PF09346">
    <property type="entry name" value="SMI1_KNR4"/>
    <property type="match status" value="1"/>
</dbReference>
<dbReference type="InterPro" id="IPR037883">
    <property type="entry name" value="Knr4/Smi1-like_sf"/>
</dbReference>
<reference evidence="2 3" key="1">
    <citation type="submission" date="2017-06" db="EMBL/GenBank/DDBJ databases">
        <title>Draft genome sequence of Fusobacterium nucleatum subsp. polymorphum KCOM 1002 (=ChDC F175).</title>
        <authorList>
            <person name="Kook J.-K."/>
            <person name="Park S.-N."/>
            <person name="Lim Y.K."/>
            <person name="Roh H."/>
        </authorList>
    </citation>
    <scope>NUCLEOTIDE SEQUENCE [LARGE SCALE GENOMIC DNA]</scope>
    <source>
        <strain evidence="3">KCOM 1002 (ChDC F175)</strain>
    </source>
</reference>
<feature type="domain" description="Knr4/Smi1-like" evidence="1">
    <location>
        <begin position="33"/>
        <end position="185"/>
    </location>
</feature>
<dbReference type="Proteomes" id="UP000225199">
    <property type="component" value="Unassembled WGS sequence"/>
</dbReference>
<dbReference type="AlphaFoldDB" id="A0A2C6AYY1"/>
<proteinExistence type="predicted"/>
<accession>A0A2C6AYY1</accession>
<organism evidence="2 3">
    <name type="scientific">Fusobacterium nucleatum subsp. polymorphum</name>
    <name type="common">Fusobacterium polymorphum</name>
    <dbReference type="NCBI Taxonomy" id="76857"/>
    <lineage>
        <taxon>Bacteria</taxon>
        <taxon>Fusobacteriati</taxon>
        <taxon>Fusobacteriota</taxon>
        <taxon>Fusobacteriia</taxon>
        <taxon>Fusobacteriales</taxon>
        <taxon>Fusobacteriaceae</taxon>
        <taxon>Fusobacterium</taxon>
    </lineage>
</organism>
<sequence>MDIAKKYIEELKKAYYENGGKEVWDNFEKIKEGATEENIKRLKEEFLEVPDSLIELLKIVDGTYHREYQGQRIAFYLLGSDVMGYPYYLLSSSQILENKKDGYCLFGGYIDGEYEDVEVDEKITDNSEKIKWLHFSNCMNNGGTSKLFIDFSPSEKGKKGQIVRYLHDPDEIAVIADSFDEYLEKLMEYGLDFISEDTIY</sequence>
<name>A0A2C6AYY1_FUSNP</name>
<evidence type="ECO:0000313" key="3">
    <source>
        <dbReference type="Proteomes" id="UP000225199"/>
    </source>
</evidence>
<evidence type="ECO:0000259" key="1">
    <source>
        <dbReference type="SMART" id="SM00860"/>
    </source>
</evidence>